<protein>
    <submittedName>
        <fullName evidence="1">Uncharacterized protein</fullName>
    </submittedName>
</protein>
<gene>
    <name evidence="1" type="ORF">C5748_17010</name>
</gene>
<dbReference type="RefSeq" id="WP_105743129.1">
    <property type="nucleotide sequence ID" value="NZ_PVBR01000013.1"/>
</dbReference>
<keyword evidence="2" id="KW-1185">Reference proteome</keyword>
<evidence type="ECO:0000313" key="1">
    <source>
        <dbReference type="EMBL" id="PRD42165.1"/>
    </source>
</evidence>
<proteinExistence type="predicted"/>
<dbReference type="AlphaFoldDB" id="A0A2S9INS5"/>
<name>A0A2S9INS5_9HYPH</name>
<dbReference type="EMBL" id="PVBR01000013">
    <property type="protein sequence ID" value="PRD42165.1"/>
    <property type="molecule type" value="Genomic_DNA"/>
</dbReference>
<reference evidence="1 2" key="1">
    <citation type="submission" date="2018-02" db="EMBL/GenBank/DDBJ databases">
        <title>The draft genome of Phyllobacterium sp. 1N-3.</title>
        <authorList>
            <person name="Liu L."/>
            <person name="Li L."/>
            <person name="Zhang X."/>
            <person name="Wang T."/>
            <person name="Liang L."/>
        </authorList>
    </citation>
    <scope>NUCLEOTIDE SEQUENCE [LARGE SCALE GENOMIC DNA]</scope>
    <source>
        <strain evidence="1 2">1N-3</strain>
    </source>
</reference>
<evidence type="ECO:0000313" key="2">
    <source>
        <dbReference type="Proteomes" id="UP000239434"/>
    </source>
</evidence>
<dbReference type="Proteomes" id="UP000239434">
    <property type="component" value="Unassembled WGS sequence"/>
</dbReference>
<organism evidence="1 2">
    <name type="scientific">Phyllobacterium phragmitis</name>
    <dbReference type="NCBI Taxonomy" id="2670329"/>
    <lineage>
        <taxon>Bacteria</taxon>
        <taxon>Pseudomonadati</taxon>
        <taxon>Pseudomonadota</taxon>
        <taxon>Alphaproteobacteria</taxon>
        <taxon>Hyphomicrobiales</taxon>
        <taxon>Phyllobacteriaceae</taxon>
        <taxon>Phyllobacterium</taxon>
    </lineage>
</organism>
<comment type="caution">
    <text evidence="1">The sequence shown here is derived from an EMBL/GenBank/DDBJ whole genome shotgun (WGS) entry which is preliminary data.</text>
</comment>
<accession>A0A2S9INS5</accession>
<sequence>MAKDEIIIDGAELLSSIRIGVRMPRMFGLRMTLATWIFKLAGWVSGANVAVQIDSALAESSE</sequence>